<sequence>MQTTRMLLPEWVHVDAVLLAWPHADTDWAPWLEPARATYLNLIAAINRYHAGVIILCAPEDVEQLQQQLPASASVLIVPANYNDTWIRDYGFLSCGSLMSDDSTCTPVEFSFNGWGQKFVAADDNQVNQKYLAGMCKSLLRSSPVVAEGGALEIDDHGRLLTTAQCLLNPKRNGEMSLDAYRETFTEMLGCREVIVLENGHLEGDDTDGHIDTLVRFTPDNGLVIQAADNRPDDSHYPSLRALCEECARQLPEHHQYRLPLPDMRNSAGERLPASYANFLICNRAILLPVYGQPEDAQAIEILKNAYPNHVVEPIDCAVLVQQFGSLHCISMQVPGNTLKDDVLHALKKGVSIYAINLA</sequence>
<protein>
    <submittedName>
        <fullName evidence="2">Agmatine deiminase family protein</fullName>
    </submittedName>
</protein>
<proteinExistence type="predicted"/>
<dbReference type="PANTHER" id="PTHR31377">
    <property type="entry name" value="AGMATINE DEIMINASE-RELATED"/>
    <property type="match status" value="1"/>
</dbReference>
<dbReference type="InterPro" id="IPR007466">
    <property type="entry name" value="Peptidyl-Arg-deiminase_porph"/>
</dbReference>
<dbReference type="PANTHER" id="PTHR31377:SF0">
    <property type="entry name" value="AGMATINE DEIMINASE-RELATED"/>
    <property type="match status" value="1"/>
</dbReference>
<gene>
    <name evidence="2" type="ORF">OCL06_08280</name>
</gene>
<evidence type="ECO:0000313" key="3">
    <source>
        <dbReference type="Proteomes" id="UP001209257"/>
    </source>
</evidence>
<reference evidence="3" key="1">
    <citation type="submission" date="2023-07" db="EMBL/GenBank/DDBJ databases">
        <title>Study on multiphase classification of strain Alteromonas salexigens isolated from the Yellow Sea.</title>
        <authorList>
            <person name="Sun L."/>
        </authorList>
    </citation>
    <scope>NUCLEOTIDE SEQUENCE [LARGE SCALE GENOMIC DNA]</scope>
    <source>
        <strain evidence="3">ASW11-19</strain>
    </source>
</reference>
<dbReference type="SUPFAM" id="SSF55909">
    <property type="entry name" value="Pentein"/>
    <property type="match status" value="1"/>
</dbReference>
<comment type="caution">
    <text evidence="2">The sequence shown here is derived from an EMBL/GenBank/DDBJ whole genome shotgun (WGS) entry which is preliminary data.</text>
</comment>
<name>A0ABT2VRQ0_9ALTE</name>
<dbReference type="RefSeq" id="WP_262993364.1">
    <property type="nucleotide sequence ID" value="NZ_JAOTJC010000007.1"/>
</dbReference>
<keyword evidence="1" id="KW-0378">Hydrolase</keyword>
<dbReference type="Gene3D" id="3.75.10.10">
    <property type="entry name" value="L-arginine/glycine Amidinotransferase, Chain A"/>
    <property type="match status" value="1"/>
</dbReference>
<dbReference type="Proteomes" id="UP001209257">
    <property type="component" value="Unassembled WGS sequence"/>
</dbReference>
<keyword evidence="3" id="KW-1185">Reference proteome</keyword>
<evidence type="ECO:0000313" key="2">
    <source>
        <dbReference type="EMBL" id="MCU7554594.1"/>
    </source>
</evidence>
<dbReference type="Pfam" id="PF04371">
    <property type="entry name" value="PAD_porph"/>
    <property type="match status" value="1"/>
</dbReference>
<accession>A0ABT2VRQ0</accession>
<organism evidence="2 3">
    <name type="scientific">Alteromonas salexigens</name>
    <dbReference type="NCBI Taxonomy" id="2982530"/>
    <lineage>
        <taxon>Bacteria</taxon>
        <taxon>Pseudomonadati</taxon>
        <taxon>Pseudomonadota</taxon>
        <taxon>Gammaproteobacteria</taxon>
        <taxon>Alteromonadales</taxon>
        <taxon>Alteromonadaceae</taxon>
        <taxon>Alteromonas/Salinimonas group</taxon>
        <taxon>Alteromonas</taxon>
    </lineage>
</organism>
<evidence type="ECO:0000256" key="1">
    <source>
        <dbReference type="ARBA" id="ARBA00022801"/>
    </source>
</evidence>
<dbReference type="EMBL" id="JAOTJC010000007">
    <property type="protein sequence ID" value="MCU7554594.1"/>
    <property type="molecule type" value="Genomic_DNA"/>
</dbReference>